<dbReference type="PROSITE" id="PS50240">
    <property type="entry name" value="TRYPSIN_DOM"/>
    <property type="match status" value="2"/>
</dbReference>
<evidence type="ECO:0000256" key="8">
    <source>
        <dbReference type="ARBA" id="ARBA00023145"/>
    </source>
</evidence>
<dbReference type="PANTHER" id="PTHR24271">
    <property type="entry name" value="KALLIKREIN-RELATED"/>
    <property type="match status" value="1"/>
</dbReference>
<evidence type="ECO:0000313" key="15">
    <source>
        <dbReference type="Proteomes" id="UP000248480"/>
    </source>
</evidence>
<keyword evidence="16" id="KW-0472">Membrane</keyword>
<feature type="chain" id="PRO_5015899965" evidence="13">
    <location>
        <begin position="18"/>
        <end position="695"/>
    </location>
</feature>
<evidence type="ECO:0000259" key="14">
    <source>
        <dbReference type="PROSITE" id="PS50240"/>
    </source>
</evidence>
<organism evidence="15 16">
    <name type="scientific">Trichechus manatus latirostris</name>
    <name type="common">Florida manatee</name>
    <dbReference type="NCBI Taxonomy" id="127582"/>
    <lineage>
        <taxon>Eukaryota</taxon>
        <taxon>Metazoa</taxon>
        <taxon>Chordata</taxon>
        <taxon>Craniata</taxon>
        <taxon>Vertebrata</taxon>
        <taxon>Euteleostomi</taxon>
        <taxon>Mammalia</taxon>
        <taxon>Eutheria</taxon>
        <taxon>Afrotheria</taxon>
        <taxon>Sirenia</taxon>
        <taxon>Trichechidae</taxon>
        <taxon>Trichechus</taxon>
    </lineage>
</organism>
<dbReference type="PANTHER" id="PTHR24271:SF3">
    <property type="entry name" value="KALLIKREIN-13"/>
    <property type="match status" value="1"/>
</dbReference>
<dbReference type="STRING" id="127582.A0A2Y9DV87"/>
<name>A0A2Y9DV87_TRIMA</name>
<dbReference type="InterPro" id="IPR001314">
    <property type="entry name" value="Peptidase_S1A"/>
</dbReference>
<dbReference type="PRINTS" id="PR00722">
    <property type="entry name" value="CHYMOTRYPSIN"/>
</dbReference>
<dbReference type="SMART" id="SM00020">
    <property type="entry name" value="Tryp_SPc"/>
    <property type="match status" value="2"/>
</dbReference>
<dbReference type="SUPFAM" id="SSF50494">
    <property type="entry name" value="Trypsin-like serine proteases"/>
    <property type="match status" value="3"/>
</dbReference>
<dbReference type="Gene3D" id="2.40.10.10">
    <property type="entry name" value="Trypsin-like serine proteases"/>
    <property type="match status" value="5"/>
</dbReference>
<evidence type="ECO:0000256" key="10">
    <source>
        <dbReference type="ARBA" id="ARBA00023180"/>
    </source>
</evidence>
<dbReference type="InterPro" id="IPR018114">
    <property type="entry name" value="TRYPSIN_HIS"/>
</dbReference>
<evidence type="ECO:0000256" key="9">
    <source>
        <dbReference type="ARBA" id="ARBA00023157"/>
    </source>
</evidence>
<evidence type="ECO:0000256" key="1">
    <source>
        <dbReference type="ARBA" id="ARBA00004613"/>
    </source>
</evidence>
<dbReference type="InterPro" id="IPR001254">
    <property type="entry name" value="Trypsin_dom"/>
</dbReference>
<dbReference type="RefSeq" id="XP_004381909.2">
    <property type="nucleotide sequence ID" value="XM_004381852.2"/>
</dbReference>
<comment type="subcellular location">
    <subcellularLocation>
        <location evidence="1">Secreted</location>
    </subcellularLocation>
</comment>
<feature type="region of interest" description="Disordered" evidence="12">
    <location>
        <begin position="417"/>
        <end position="437"/>
    </location>
</feature>
<dbReference type="InterPro" id="IPR043504">
    <property type="entry name" value="Peptidase_S1_PA_chymotrypsin"/>
</dbReference>
<keyword evidence="10" id="KW-0325">Glycoprotein</keyword>
<keyword evidence="7 11" id="KW-0720">Serine protease</keyword>
<keyword evidence="5 13" id="KW-0732">Signal</keyword>
<feature type="domain" description="Peptidase S1" evidence="14">
    <location>
        <begin position="37"/>
        <end position="263"/>
    </location>
</feature>
<dbReference type="InterPro" id="IPR009003">
    <property type="entry name" value="Peptidase_S1_PA"/>
</dbReference>
<evidence type="ECO:0000256" key="4">
    <source>
        <dbReference type="ARBA" id="ARBA00022670"/>
    </source>
</evidence>
<reference evidence="16" key="1">
    <citation type="submission" date="2025-08" db="UniProtKB">
        <authorList>
            <consortium name="RefSeq"/>
        </authorList>
    </citation>
    <scope>IDENTIFICATION</scope>
</reference>
<dbReference type="FunFam" id="2.40.10.10:FF:000010">
    <property type="entry name" value="Kallikrein related peptidase 11"/>
    <property type="match status" value="2"/>
</dbReference>
<evidence type="ECO:0000256" key="12">
    <source>
        <dbReference type="SAM" id="MobiDB-lite"/>
    </source>
</evidence>
<dbReference type="InParanoid" id="A0A2Y9DV87"/>
<evidence type="ECO:0000256" key="11">
    <source>
        <dbReference type="RuleBase" id="RU363034"/>
    </source>
</evidence>
<keyword evidence="6 11" id="KW-0378">Hydrolase</keyword>
<feature type="signal peptide" evidence="13">
    <location>
        <begin position="1"/>
        <end position="17"/>
    </location>
</feature>
<evidence type="ECO:0000256" key="3">
    <source>
        <dbReference type="ARBA" id="ARBA00022525"/>
    </source>
</evidence>
<dbReference type="AlphaFoldDB" id="A0A2Y9DV87"/>
<dbReference type="GO" id="GO:0005576">
    <property type="term" value="C:extracellular region"/>
    <property type="evidence" value="ECO:0007669"/>
    <property type="project" value="UniProtKB-SubCell"/>
</dbReference>
<keyword evidence="3" id="KW-0964">Secreted</keyword>
<dbReference type="GO" id="GO:0006508">
    <property type="term" value="P:proteolysis"/>
    <property type="evidence" value="ECO:0007669"/>
    <property type="project" value="UniProtKB-KW"/>
</dbReference>
<accession>A0A2Y9DV87</accession>
<dbReference type="FunFam" id="2.40.10.10:FF:000056">
    <property type="entry name" value="Kallikrein related peptidase 11"/>
    <property type="match status" value="1"/>
</dbReference>
<dbReference type="KEGG" id="tmu:101341091"/>
<sequence>MWPLAAAIASLTVAVSGGISQEYPKILNGTNVTNGFLPGGYTCLPHSQPWQAALLVKGKLLCGGVLVHPKWVLTAAHCLKDGYEVYLGKHALGRVEAGEQVREVVHSISHPEYQISPTHLHHDHDIMLLELQSPVQLTSHIRVLPLSHVCLPSGTCCRVSGWGTTTSPQVSYPKILQCANIQLHSDEECRQVYPGRITPNMLCAGTKEGGKDSCEGDSGGPLVCNGTLHGIISWGDFPCGQPNRPGVYTRVSQYVPWIWETIRKHKTQEQKWTKGLAECLPNAQPWQVELFEGTTLRCGDVLIDRRYWVRLGEHSLSQLDWMEQIRRSGFSVTYPSYQGAVQNHDHNLRLLQLGMPVRLTRGVQTLPLPSTCLFPDRLQCLNPSIVSDAACRAVFPGRITDNMVCVGGLPGEDACQPASATTVAGPPEPQPQSQEPGACPSPLWAVMILRLIMLALVTGHVGGETRIIKGYECTPHSQPWQVALFQKTRLLCRATLIAPKWLLTAAHCRKPHCVVHLGEHNLQQQDGCEQTRTATESFLHPEFNNSLPNKDHRNDIMLVKIAAPAFITRAVRPITLSSHCVTAGTRCLISGWGTTSSPQLHLPHSLQCANVTITEHKECEDAYPGSITDTMVCASVQEAGKDSCQGDSGGPLVCNSSLQGIISWGQDPCAITKKPGVYTKVCKYVDWFQKAMRSN</sequence>
<evidence type="ECO:0000256" key="13">
    <source>
        <dbReference type="SAM" id="SignalP"/>
    </source>
</evidence>
<evidence type="ECO:0000256" key="2">
    <source>
        <dbReference type="ARBA" id="ARBA00009228"/>
    </source>
</evidence>
<gene>
    <name evidence="16" type="primary">LOC101341091</name>
</gene>
<dbReference type="PROSITE" id="PS00134">
    <property type="entry name" value="TRYPSIN_HIS"/>
    <property type="match status" value="2"/>
</dbReference>
<dbReference type="Proteomes" id="UP000248480">
    <property type="component" value="Unplaced"/>
</dbReference>
<comment type="similarity">
    <text evidence="2">Belongs to the peptidase S1 family. Snake venom subfamily.</text>
</comment>
<keyword evidence="15" id="KW-1185">Reference proteome</keyword>
<dbReference type="GO" id="GO:0030141">
    <property type="term" value="C:secretory granule"/>
    <property type="evidence" value="ECO:0007669"/>
    <property type="project" value="TreeGrafter"/>
</dbReference>
<dbReference type="GeneID" id="101341091"/>
<dbReference type="Pfam" id="PF00089">
    <property type="entry name" value="Trypsin"/>
    <property type="match status" value="3"/>
</dbReference>
<keyword evidence="16" id="KW-0812">Transmembrane</keyword>
<dbReference type="CDD" id="cd00190">
    <property type="entry name" value="Tryp_SPc"/>
    <property type="match status" value="2"/>
</dbReference>
<protein>
    <submittedName>
        <fullName evidence="16">Transmembrane protease serine 9</fullName>
    </submittedName>
</protein>
<evidence type="ECO:0000256" key="5">
    <source>
        <dbReference type="ARBA" id="ARBA00022729"/>
    </source>
</evidence>
<proteinExistence type="inferred from homology"/>
<dbReference type="InterPro" id="IPR033116">
    <property type="entry name" value="TRYPSIN_SER"/>
</dbReference>
<evidence type="ECO:0000256" key="7">
    <source>
        <dbReference type="ARBA" id="ARBA00022825"/>
    </source>
</evidence>
<dbReference type="FunFam" id="2.40.10.10:FF:000021">
    <property type="entry name" value="Kallikrein 1"/>
    <property type="match status" value="1"/>
</dbReference>
<evidence type="ECO:0000256" key="6">
    <source>
        <dbReference type="ARBA" id="ARBA00022801"/>
    </source>
</evidence>
<dbReference type="GO" id="GO:0004252">
    <property type="term" value="F:serine-type endopeptidase activity"/>
    <property type="evidence" value="ECO:0007669"/>
    <property type="project" value="InterPro"/>
</dbReference>
<keyword evidence="9" id="KW-1015">Disulfide bond</keyword>
<dbReference type="PROSITE" id="PS00135">
    <property type="entry name" value="TRYPSIN_SER"/>
    <property type="match status" value="2"/>
</dbReference>
<keyword evidence="8" id="KW-0865">Zymogen</keyword>
<feature type="domain" description="Peptidase S1" evidence="14">
    <location>
        <begin position="467"/>
        <end position="693"/>
    </location>
</feature>
<evidence type="ECO:0000313" key="16">
    <source>
        <dbReference type="RefSeq" id="XP_004381909.2"/>
    </source>
</evidence>
<keyword evidence="4 11" id="KW-0645">Protease</keyword>